<dbReference type="Proteomes" id="UP000574690">
    <property type="component" value="Unassembled WGS sequence"/>
</dbReference>
<evidence type="ECO:0000313" key="3">
    <source>
        <dbReference type="Proteomes" id="UP000574690"/>
    </source>
</evidence>
<feature type="transmembrane region" description="Helical" evidence="1">
    <location>
        <begin position="60"/>
        <end position="81"/>
    </location>
</feature>
<reference evidence="2 3" key="1">
    <citation type="submission" date="2020-05" db="EMBL/GenBank/DDBJ databases">
        <title>DNA-SIP metagenomic assembled genomes.</title>
        <authorList>
            <person name="Yu J."/>
        </authorList>
    </citation>
    <scope>NUCLEOTIDE SEQUENCE [LARGE SCALE GENOMIC DNA]</scope>
    <source>
        <strain evidence="2">Bin5.27</strain>
    </source>
</reference>
<dbReference type="AlphaFoldDB" id="A0A850C3L1"/>
<evidence type="ECO:0000256" key="1">
    <source>
        <dbReference type="SAM" id="Phobius"/>
    </source>
</evidence>
<evidence type="ECO:0000313" key="2">
    <source>
        <dbReference type="EMBL" id="NUQ88914.1"/>
    </source>
</evidence>
<organism evidence="2 3">
    <name type="scientific">Glycomyces artemisiae</name>
    <dbReference type="NCBI Taxonomy" id="1076443"/>
    <lineage>
        <taxon>Bacteria</taxon>
        <taxon>Bacillati</taxon>
        <taxon>Actinomycetota</taxon>
        <taxon>Actinomycetes</taxon>
        <taxon>Glycomycetales</taxon>
        <taxon>Glycomycetaceae</taxon>
        <taxon>Glycomyces</taxon>
    </lineage>
</organism>
<protein>
    <submittedName>
        <fullName evidence="2">Uncharacterized protein</fullName>
    </submittedName>
</protein>
<accession>A0A850C3L1</accession>
<dbReference type="EMBL" id="JABFXE010000451">
    <property type="protein sequence ID" value="NUQ88914.1"/>
    <property type="molecule type" value="Genomic_DNA"/>
</dbReference>
<comment type="caution">
    <text evidence="2">The sequence shown here is derived from an EMBL/GenBank/DDBJ whole genome shotgun (WGS) entry which is preliminary data.</text>
</comment>
<keyword evidence="1" id="KW-0812">Transmembrane</keyword>
<keyword evidence="1" id="KW-0472">Membrane</keyword>
<name>A0A850C3L1_9ACTN</name>
<gene>
    <name evidence="2" type="ORF">HOQ43_10680</name>
</gene>
<proteinExistence type="predicted"/>
<keyword evidence="1" id="KW-1133">Transmembrane helix</keyword>
<sequence length="82" mass="9266">MPDAELDRIRADVAARVSRDVYDAHREALAYQLADLRRDHDDLKTSLAEANRSRQGMRQWVIASIVIPLLLTLVNVALVLLT</sequence>